<comment type="caution">
    <text evidence="2">The sequence shown here is derived from an EMBL/GenBank/DDBJ whole genome shotgun (WGS) entry which is preliminary data.</text>
</comment>
<keyword evidence="1" id="KW-0732">Signal</keyword>
<accession>A0A363D3W7</accession>
<organism evidence="2 3">
    <name type="scientific">Arcobacter caeni</name>
    <dbReference type="NCBI Taxonomy" id="1912877"/>
    <lineage>
        <taxon>Bacteria</taxon>
        <taxon>Pseudomonadati</taxon>
        <taxon>Campylobacterota</taxon>
        <taxon>Epsilonproteobacteria</taxon>
        <taxon>Campylobacterales</taxon>
        <taxon>Arcobacteraceae</taxon>
        <taxon>Arcobacter</taxon>
    </lineage>
</organism>
<feature type="chain" id="PRO_5016792990" description="Porin domain-containing protein" evidence="1">
    <location>
        <begin position="21"/>
        <end position="399"/>
    </location>
</feature>
<feature type="signal peptide" evidence="1">
    <location>
        <begin position="1"/>
        <end position="20"/>
    </location>
</feature>
<dbReference type="RefSeq" id="WP_108557933.1">
    <property type="nucleotide sequence ID" value="NZ_MUXE01000002.1"/>
</dbReference>
<name>A0A363D3W7_9BACT</name>
<dbReference type="AlphaFoldDB" id="A0A363D3W7"/>
<gene>
    <name evidence="2" type="ORF">B0174_01790</name>
</gene>
<protein>
    <recommendedName>
        <fullName evidence="4">Porin domain-containing protein</fullName>
    </recommendedName>
</protein>
<proteinExistence type="predicted"/>
<reference evidence="2 3" key="1">
    <citation type="submission" date="2017-02" db="EMBL/GenBank/DDBJ databases">
        <title>Arcobacter caeni sp. nov, a new Arcobacter species isolated from reclaimed water.</title>
        <authorList>
            <person name="Figueras M.J."/>
            <person name="Perez-Cataluna A."/>
            <person name="Salas-Masso N."/>
        </authorList>
    </citation>
    <scope>NUCLEOTIDE SEQUENCE [LARGE SCALE GENOMIC DNA]</scope>
    <source>
        <strain evidence="2 3">RW17-10</strain>
    </source>
</reference>
<evidence type="ECO:0000256" key="1">
    <source>
        <dbReference type="SAM" id="SignalP"/>
    </source>
</evidence>
<sequence>MKKLGLLSLAASIVVSSAVAANIELASDLKVSGDAQVRGISVKGDTDTVKKDKQILDSEINLNLDFTTLEKVKVHTAIKLQNDAWGDNSNDTFTWEEAYVTVPFNENKLLIAGRINDTYGTPFYGSNGDKIDLALLGYTPVENVLLYAFDFKAVEGKNDDQTAFFGVNSSGTGVGDFDAYGLGGQVTIDKLLVGGRYVYLQNNTETSTASNIYNDATSHMFNAFAMGEVADLDLQAQIEKRIGDRTNSSIAKSDEKMLGAYLKVSKEINDFNVGVAGVMTKDGYVSGENLPVTYLTNDDLGTASLDRVGSYGDTSLVALNFAYEATKDLTLEANLGLHNIKDATFASIDKDLKITEYDAGLAYKLNKSAIVSLRYALGTFDESSLEDMQTIVAAVNIDF</sequence>
<evidence type="ECO:0008006" key="4">
    <source>
        <dbReference type="Google" id="ProtNLM"/>
    </source>
</evidence>
<dbReference type="Proteomes" id="UP000251135">
    <property type="component" value="Unassembled WGS sequence"/>
</dbReference>
<dbReference type="SUPFAM" id="SSF56935">
    <property type="entry name" value="Porins"/>
    <property type="match status" value="1"/>
</dbReference>
<keyword evidence="3" id="KW-1185">Reference proteome</keyword>
<evidence type="ECO:0000313" key="3">
    <source>
        <dbReference type="Proteomes" id="UP000251135"/>
    </source>
</evidence>
<evidence type="ECO:0000313" key="2">
    <source>
        <dbReference type="EMBL" id="PUE66025.1"/>
    </source>
</evidence>
<dbReference type="OrthoDB" id="5348261at2"/>
<dbReference type="EMBL" id="MUXE01000002">
    <property type="protein sequence ID" value="PUE66025.1"/>
    <property type="molecule type" value="Genomic_DNA"/>
</dbReference>